<feature type="transmembrane region" description="Helical" evidence="11">
    <location>
        <begin position="269"/>
        <end position="291"/>
    </location>
</feature>
<dbReference type="GO" id="GO:0005524">
    <property type="term" value="F:ATP binding"/>
    <property type="evidence" value="ECO:0007669"/>
    <property type="project" value="UniProtKB-KW"/>
</dbReference>
<evidence type="ECO:0000313" key="15">
    <source>
        <dbReference type="EMBL" id="KKE81162.1"/>
    </source>
</evidence>
<organism evidence="15 16">
    <name type="scientific">Pseudoalteromonas luteoviolacea S4054</name>
    <dbReference type="NCBI Taxonomy" id="1129367"/>
    <lineage>
        <taxon>Bacteria</taxon>
        <taxon>Pseudomonadati</taxon>
        <taxon>Pseudomonadota</taxon>
        <taxon>Gammaproteobacteria</taxon>
        <taxon>Alteromonadales</taxon>
        <taxon>Pseudoalteromonadaceae</taxon>
        <taxon>Pseudoalteromonas</taxon>
    </lineage>
</organism>
<feature type="transmembrane region" description="Helical" evidence="11">
    <location>
        <begin position="196"/>
        <end position="216"/>
    </location>
</feature>
<evidence type="ECO:0000259" key="12">
    <source>
        <dbReference type="PROSITE" id="PS50893"/>
    </source>
</evidence>
<evidence type="ECO:0000256" key="7">
    <source>
        <dbReference type="ARBA" id="ARBA00022801"/>
    </source>
</evidence>
<gene>
    <name evidence="15" type="ORF">N479_23635</name>
</gene>
<evidence type="ECO:0000256" key="9">
    <source>
        <dbReference type="ARBA" id="ARBA00022989"/>
    </source>
</evidence>
<keyword evidence="10 11" id="KW-0472">Membrane</keyword>
<dbReference type="Gene3D" id="1.20.1560.10">
    <property type="entry name" value="ABC transporter type 1, transmembrane domain"/>
    <property type="match status" value="1"/>
</dbReference>
<keyword evidence="6" id="KW-0547">Nucleotide-binding</keyword>
<dbReference type="SMART" id="SM00382">
    <property type="entry name" value="AAA"/>
    <property type="match status" value="1"/>
</dbReference>
<dbReference type="CDD" id="cd18588">
    <property type="entry name" value="ABC_6TM_CyaB_HlyB_like"/>
    <property type="match status" value="1"/>
</dbReference>
<dbReference type="Gene3D" id="3.90.70.10">
    <property type="entry name" value="Cysteine proteinases"/>
    <property type="match status" value="1"/>
</dbReference>
<dbReference type="FunFam" id="3.40.50.300:FF:000299">
    <property type="entry name" value="ABC transporter ATP-binding protein/permease"/>
    <property type="match status" value="1"/>
</dbReference>
<dbReference type="PROSITE" id="PS50929">
    <property type="entry name" value="ABC_TM1F"/>
    <property type="match status" value="1"/>
</dbReference>
<dbReference type="SUPFAM" id="SSF90123">
    <property type="entry name" value="ABC transporter transmembrane region"/>
    <property type="match status" value="1"/>
</dbReference>
<feature type="domain" description="ABC transporter" evidence="12">
    <location>
        <begin position="474"/>
        <end position="709"/>
    </location>
</feature>
<protein>
    <recommendedName>
        <fullName evidence="17">Peptidase C39</fullName>
    </recommendedName>
</protein>
<evidence type="ECO:0000256" key="3">
    <source>
        <dbReference type="ARBA" id="ARBA00022448"/>
    </source>
</evidence>
<dbReference type="InterPro" id="IPR003593">
    <property type="entry name" value="AAA+_ATPase"/>
</dbReference>
<evidence type="ECO:0000256" key="10">
    <source>
        <dbReference type="ARBA" id="ARBA00023136"/>
    </source>
</evidence>
<evidence type="ECO:0000256" key="11">
    <source>
        <dbReference type="SAM" id="Phobius"/>
    </source>
</evidence>
<evidence type="ECO:0000256" key="4">
    <source>
        <dbReference type="ARBA" id="ARBA00022475"/>
    </source>
</evidence>
<name>A0A0F6A4R2_9GAMM</name>
<dbReference type="Proteomes" id="UP000033434">
    <property type="component" value="Unassembled WGS sequence"/>
</dbReference>
<accession>A0A0F6A4R2</accession>
<dbReference type="AlphaFoldDB" id="A0A0F6A4R2"/>
<evidence type="ECO:0000313" key="16">
    <source>
        <dbReference type="Proteomes" id="UP000033434"/>
    </source>
</evidence>
<dbReference type="Pfam" id="PF00005">
    <property type="entry name" value="ABC_tran"/>
    <property type="match status" value="1"/>
</dbReference>
<dbReference type="SUPFAM" id="SSF52540">
    <property type="entry name" value="P-loop containing nucleoside triphosphate hydrolases"/>
    <property type="match status" value="1"/>
</dbReference>
<evidence type="ECO:0000259" key="13">
    <source>
        <dbReference type="PROSITE" id="PS50929"/>
    </source>
</evidence>
<dbReference type="RefSeq" id="WP_046358331.1">
    <property type="nucleotide sequence ID" value="NZ_AUXW01000195.1"/>
</dbReference>
<dbReference type="PROSITE" id="PS50990">
    <property type="entry name" value="PEPTIDASE_C39"/>
    <property type="match status" value="1"/>
</dbReference>
<comment type="caution">
    <text evidence="15">The sequence shown here is derived from an EMBL/GenBank/DDBJ whole genome shotgun (WGS) entry which is preliminary data.</text>
</comment>
<dbReference type="InterPro" id="IPR027417">
    <property type="entry name" value="P-loop_NTPase"/>
</dbReference>
<dbReference type="PROSITE" id="PS00211">
    <property type="entry name" value="ABC_TRANSPORTER_1"/>
    <property type="match status" value="1"/>
</dbReference>
<dbReference type="Pfam" id="PF03412">
    <property type="entry name" value="Peptidase_C39"/>
    <property type="match status" value="1"/>
</dbReference>
<dbReference type="InterPro" id="IPR011527">
    <property type="entry name" value="ABC1_TM_dom"/>
</dbReference>
<dbReference type="GO" id="GO:0006508">
    <property type="term" value="P:proteolysis"/>
    <property type="evidence" value="ECO:0007669"/>
    <property type="project" value="InterPro"/>
</dbReference>
<dbReference type="InterPro" id="IPR010132">
    <property type="entry name" value="ATPase_T1SS_HlyB"/>
</dbReference>
<dbReference type="InterPro" id="IPR017871">
    <property type="entry name" value="ABC_transporter-like_CS"/>
</dbReference>
<dbReference type="GO" id="GO:0015421">
    <property type="term" value="F:ABC-type oligopeptide transporter activity"/>
    <property type="evidence" value="ECO:0007669"/>
    <property type="project" value="TreeGrafter"/>
</dbReference>
<evidence type="ECO:0008006" key="17">
    <source>
        <dbReference type="Google" id="ProtNLM"/>
    </source>
</evidence>
<keyword evidence="8" id="KW-0067">ATP-binding</keyword>
<dbReference type="NCBIfam" id="TIGR01846">
    <property type="entry name" value="type_I_sec_HlyB"/>
    <property type="match status" value="1"/>
</dbReference>
<dbReference type="Gene3D" id="3.40.50.300">
    <property type="entry name" value="P-loop containing nucleotide triphosphate hydrolases"/>
    <property type="match status" value="1"/>
</dbReference>
<comment type="subcellular location">
    <subcellularLocation>
        <location evidence="1">Cell membrane</location>
        <topology evidence="1">Multi-pass membrane protein</topology>
    </subcellularLocation>
</comment>
<keyword evidence="9 11" id="KW-1133">Transmembrane helix</keyword>
<feature type="transmembrane region" description="Helical" evidence="11">
    <location>
        <begin position="297"/>
        <end position="317"/>
    </location>
</feature>
<comment type="similarity">
    <text evidence="2">Belongs to the ABC transporter superfamily. Protein-1 exporter (TC 3.A.1.109) family.</text>
</comment>
<dbReference type="GO" id="GO:0005886">
    <property type="term" value="C:plasma membrane"/>
    <property type="evidence" value="ECO:0007669"/>
    <property type="project" value="UniProtKB-SubCell"/>
</dbReference>
<dbReference type="InterPro" id="IPR039421">
    <property type="entry name" value="Type_1_exporter"/>
</dbReference>
<feature type="domain" description="Peptidase C39" evidence="14">
    <location>
        <begin position="6"/>
        <end position="130"/>
    </location>
</feature>
<evidence type="ECO:0000256" key="5">
    <source>
        <dbReference type="ARBA" id="ARBA00022692"/>
    </source>
</evidence>
<dbReference type="PROSITE" id="PS50893">
    <property type="entry name" value="ABC_TRANSPORTER_2"/>
    <property type="match status" value="1"/>
</dbReference>
<dbReference type="PATRIC" id="fig|1129367.4.peg.5039"/>
<evidence type="ECO:0000256" key="8">
    <source>
        <dbReference type="ARBA" id="ARBA00022840"/>
    </source>
</evidence>
<evidence type="ECO:0000256" key="6">
    <source>
        <dbReference type="ARBA" id="ARBA00022741"/>
    </source>
</evidence>
<dbReference type="GO" id="GO:0008233">
    <property type="term" value="F:peptidase activity"/>
    <property type="evidence" value="ECO:0007669"/>
    <property type="project" value="InterPro"/>
</dbReference>
<feature type="domain" description="ABC transmembrane type-1" evidence="13">
    <location>
        <begin position="162"/>
        <end position="441"/>
    </location>
</feature>
<evidence type="ECO:0000256" key="1">
    <source>
        <dbReference type="ARBA" id="ARBA00004651"/>
    </source>
</evidence>
<dbReference type="InterPro" id="IPR003439">
    <property type="entry name" value="ABC_transporter-like_ATP-bd"/>
</dbReference>
<keyword evidence="7" id="KW-0378">Hydrolase</keyword>
<proteinExistence type="inferred from homology"/>
<dbReference type="PANTHER" id="PTHR43394">
    <property type="entry name" value="ATP-DEPENDENT PERMEASE MDL1, MITOCHONDRIAL"/>
    <property type="match status" value="1"/>
</dbReference>
<keyword evidence="3" id="KW-0813">Transport</keyword>
<dbReference type="PANTHER" id="PTHR43394:SF1">
    <property type="entry name" value="ATP-BINDING CASSETTE SUB-FAMILY B MEMBER 10, MITOCHONDRIAL"/>
    <property type="match status" value="1"/>
</dbReference>
<dbReference type="InterPro" id="IPR036640">
    <property type="entry name" value="ABC1_TM_sf"/>
</dbReference>
<dbReference type="GO" id="GO:0016887">
    <property type="term" value="F:ATP hydrolysis activity"/>
    <property type="evidence" value="ECO:0007669"/>
    <property type="project" value="InterPro"/>
</dbReference>
<dbReference type="Pfam" id="PF00664">
    <property type="entry name" value="ABC_membrane"/>
    <property type="match status" value="1"/>
</dbReference>
<sequence length="730" mass="81504">MTSNNKINTFESGIKSLSLIGRLHQKSIDPEELIHDYKAEVESRPELATIQLLRAAKACGFKAKRYNSPLKTLEKAVFPLLAKHSNGHYFIVVDIKDDKALVHDSHNKDQQYTVDISEVDKISECEYILLVPRKRLLSQNEEFGFKWFIPALKRYKSYFSDVVAASFFIQLLALASPIFFQVAIDKVMVHKGMTTLDVLAVGFLAVIIFEVVLGGLRTYLFSHTTNRIDVELGSKLYQHMLALPISYFKSRRVGDTVARLKELDSVREFMTGSSLTVVLDLFFTLVFFSVMFYYAPLLAWIVVGSLPFYCLIALLLGPKLRTTLEKKFQYSAENHAFLVESVNGVETIKSSAVEPQMRSQWNDKLANYVSVSFSATNLNNIYGQLANFITKVTGLLILYFGAIAVTDGDLTIGQFIAFNILAQRVSAPIMRFANLWQDFQQARISVARLGDILNTPTEQSSGNKISLPKLNGEICFDHVSFGYTPERPKVLENLCFKVKQGEVIGIVGRSGSGKSSLTKLIQRLYLPQAGRVLVDGVDTTLINPDWLRQNVGVVLQENFLFNASVRENIALSDPAAPIERIIEVAKLAGAHDFILEMPHAYDTQIGEQGGLLSGGQRQRIAIARALLSDPSVLIFDEATSALDYESEQIIQRNMAKICAGRTVFIIAHRLSAVRGASNILVLDKGRLIEQGDHHSLLDKNGHYAYLCRLQGSAPSKKVPIKRQSKPNEEL</sequence>
<evidence type="ECO:0000256" key="2">
    <source>
        <dbReference type="ARBA" id="ARBA00006025"/>
    </source>
</evidence>
<dbReference type="GO" id="GO:0030253">
    <property type="term" value="P:protein secretion by the type I secretion system"/>
    <property type="evidence" value="ECO:0007669"/>
    <property type="project" value="InterPro"/>
</dbReference>
<dbReference type="InterPro" id="IPR005074">
    <property type="entry name" value="Peptidase_C39"/>
</dbReference>
<reference evidence="15 16" key="1">
    <citation type="journal article" date="2015" name="BMC Genomics">
        <title>Genome mining reveals unlocked bioactive potential of marine Gram-negative bacteria.</title>
        <authorList>
            <person name="Machado H."/>
            <person name="Sonnenschein E.C."/>
            <person name="Melchiorsen J."/>
            <person name="Gram L."/>
        </authorList>
    </citation>
    <scope>NUCLEOTIDE SEQUENCE [LARGE SCALE GENOMIC DNA]</scope>
    <source>
        <strain evidence="15 16">S4054</strain>
    </source>
</reference>
<keyword evidence="5 11" id="KW-0812">Transmembrane</keyword>
<evidence type="ECO:0000259" key="14">
    <source>
        <dbReference type="PROSITE" id="PS50990"/>
    </source>
</evidence>
<dbReference type="GO" id="GO:0030256">
    <property type="term" value="C:type I protein secretion system complex"/>
    <property type="evidence" value="ECO:0007669"/>
    <property type="project" value="InterPro"/>
</dbReference>
<dbReference type="EMBL" id="AUXW01000195">
    <property type="protein sequence ID" value="KKE81162.1"/>
    <property type="molecule type" value="Genomic_DNA"/>
</dbReference>
<keyword evidence="4" id="KW-1003">Cell membrane</keyword>
<feature type="transmembrane region" description="Helical" evidence="11">
    <location>
        <begin position="162"/>
        <end position="184"/>
    </location>
</feature>